<dbReference type="Gene3D" id="3.40.50.1000">
    <property type="entry name" value="HAD superfamily/HAD-like"/>
    <property type="match status" value="1"/>
</dbReference>
<name>A0A3D9LEE1_9MICC</name>
<dbReference type="GO" id="GO:0000287">
    <property type="term" value="F:magnesium ion binding"/>
    <property type="evidence" value="ECO:0007669"/>
    <property type="project" value="TreeGrafter"/>
</dbReference>
<dbReference type="Gene3D" id="3.30.1240.10">
    <property type="match status" value="1"/>
</dbReference>
<protein>
    <recommendedName>
        <fullName evidence="4">Cof subfamily protein (Haloacid dehalogenase superfamily)/HAD superfamily hydrolase (TIGR01484 family)</fullName>
    </recommendedName>
</protein>
<dbReference type="Pfam" id="PF08282">
    <property type="entry name" value="Hydrolase_3"/>
    <property type="match status" value="1"/>
</dbReference>
<feature type="region of interest" description="Disordered" evidence="1">
    <location>
        <begin position="1"/>
        <end position="23"/>
    </location>
</feature>
<proteinExistence type="predicted"/>
<dbReference type="GO" id="GO:0016791">
    <property type="term" value="F:phosphatase activity"/>
    <property type="evidence" value="ECO:0007669"/>
    <property type="project" value="TreeGrafter"/>
</dbReference>
<evidence type="ECO:0000313" key="3">
    <source>
        <dbReference type="Proteomes" id="UP000256727"/>
    </source>
</evidence>
<dbReference type="NCBIfam" id="TIGR01484">
    <property type="entry name" value="HAD-SF-IIB"/>
    <property type="match status" value="1"/>
</dbReference>
<dbReference type="InterPro" id="IPR006379">
    <property type="entry name" value="HAD-SF_hydro_IIB"/>
</dbReference>
<keyword evidence="3" id="KW-1185">Reference proteome</keyword>
<dbReference type="AlphaFoldDB" id="A0A3D9LEE1"/>
<dbReference type="SUPFAM" id="SSF56784">
    <property type="entry name" value="HAD-like"/>
    <property type="match status" value="1"/>
</dbReference>
<comment type="caution">
    <text evidence="2">The sequence shown here is derived from an EMBL/GenBank/DDBJ whole genome shotgun (WGS) entry which is preliminary data.</text>
</comment>
<dbReference type="PANTHER" id="PTHR10000:SF8">
    <property type="entry name" value="HAD SUPERFAMILY HYDROLASE-LIKE, TYPE 3"/>
    <property type="match status" value="1"/>
</dbReference>
<dbReference type="EMBL" id="QREH01000001">
    <property type="protein sequence ID" value="REE04595.1"/>
    <property type="molecule type" value="Genomic_DNA"/>
</dbReference>
<dbReference type="InterPro" id="IPR023214">
    <property type="entry name" value="HAD_sf"/>
</dbReference>
<evidence type="ECO:0000313" key="2">
    <source>
        <dbReference type="EMBL" id="REE04595.1"/>
    </source>
</evidence>
<accession>A0A3D9LEE1</accession>
<dbReference type="PANTHER" id="PTHR10000">
    <property type="entry name" value="PHOSPHOSERINE PHOSPHATASE"/>
    <property type="match status" value="1"/>
</dbReference>
<dbReference type="InterPro" id="IPR036412">
    <property type="entry name" value="HAD-like_sf"/>
</dbReference>
<organism evidence="2 3">
    <name type="scientific">Citricoccus muralis</name>
    <dbReference type="NCBI Taxonomy" id="169134"/>
    <lineage>
        <taxon>Bacteria</taxon>
        <taxon>Bacillati</taxon>
        <taxon>Actinomycetota</taxon>
        <taxon>Actinomycetes</taxon>
        <taxon>Micrococcales</taxon>
        <taxon>Micrococcaceae</taxon>
        <taxon>Citricoccus</taxon>
    </lineage>
</organism>
<reference evidence="2 3" key="1">
    <citation type="submission" date="2018-07" db="EMBL/GenBank/DDBJ databases">
        <title>Sequencing the genomes of 1000 actinobacteria strains.</title>
        <authorList>
            <person name="Klenk H.-P."/>
        </authorList>
    </citation>
    <scope>NUCLEOTIDE SEQUENCE [LARGE SCALE GENOMIC DNA]</scope>
    <source>
        <strain evidence="2 3">DSM 14442</strain>
    </source>
</reference>
<dbReference type="Proteomes" id="UP000256727">
    <property type="component" value="Unassembled WGS sequence"/>
</dbReference>
<feature type="compositionally biased region" description="Pro residues" evidence="1">
    <location>
        <begin position="10"/>
        <end position="19"/>
    </location>
</feature>
<evidence type="ECO:0008006" key="4">
    <source>
        <dbReference type="Google" id="ProtNLM"/>
    </source>
</evidence>
<evidence type="ECO:0000256" key="1">
    <source>
        <dbReference type="SAM" id="MobiDB-lite"/>
    </source>
</evidence>
<dbReference type="GO" id="GO:0005829">
    <property type="term" value="C:cytosol"/>
    <property type="evidence" value="ECO:0007669"/>
    <property type="project" value="TreeGrafter"/>
</dbReference>
<gene>
    <name evidence="2" type="ORF">C8E99_2435</name>
</gene>
<sequence>MGAMSRPEPTYEPAPPAPAGPALRRPRMIASDLDGTIIGYDHTRTGLISPRTVEAFQAAHDAGIQVVFVTGRPIRWLTPLTEALGHAGPIICSNGAVIYDLVRETVLDSKPMDFETVLQAREMIAALDPSASFGMETLEGFHLDAAFVDRQDAEATGDLVSGELAAGVHVAPRLDEVLPADPAVVKFLVKTRSHEPDAFLAEVRDLLGDLLAVTHSAPGMTLLELSRPEVNKATTLAGFAAEHGIFASEVVAFGDMPNDLEMIHWAGTGYAVASGHPTLLAAADATTGACDDDGVAQAIEHLLTLD</sequence>